<organism evidence="1 2">
    <name type="scientific">Araneus ventricosus</name>
    <name type="common">Orbweaver spider</name>
    <name type="synonym">Epeira ventricosa</name>
    <dbReference type="NCBI Taxonomy" id="182803"/>
    <lineage>
        <taxon>Eukaryota</taxon>
        <taxon>Metazoa</taxon>
        <taxon>Ecdysozoa</taxon>
        <taxon>Arthropoda</taxon>
        <taxon>Chelicerata</taxon>
        <taxon>Arachnida</taxon>
        <taxon>Araneae</taxon>
        <taxon>Araneomorphae</taxon>
        <taxon>Entelegynae</taxon>
        <taxon>Araneoidea</taxon>
        <taxon>Araneidae</taxon>
        <taxon>Araneus</taxon>
    </lineage>
</organism>
<sequence>MRYNESEDSFRGRGKEKLRRYQGKDKMAFLLSEMCSFFRLSCSGELQVSYSVFLVAFVETNGCSMEEVMYFRTGYNFMYKVLDGQN</sequence>
<reference evidence="1 2" key="1">
    <citation type="journal article" date="2019" name="Sci. Rep.">
        <title>Orb-weaving spider Araneus ventricosus genome elucidates the spidroin gene catalogue.</title>
        <authorList>
            <person name="Kono N."/>
            <person name="Nakamura H."/>
            <person name="Ohtoshi R."/>
            <person name="Moran D.A.P."/>
            <person name="Shinohara A."/>
            <person name="Yoshida Y."/>
            <person name="Fujiwara M."/>
            <person name="Mori M."/>
            <person name="Tomita M."/>
            <person name="Arakawa K."/>
        </authorList>
    </citation>
    <scope>NUCLEOTIDE SEQUENCE [LARGE SCALE GENOMIC DNA]</scope>
</reference>
<accession>A0A4Y2MZC5</accession>
<feature type="non-terminal residue" evidence="1">
    <location>
        <position position="86"/>
    </location>
</feature>
<protein>
    <submittedName>
        <fullName evidence="1">Uncharacterized protein</fullName>
    </submittedName>
</protein>
<comment type="caution">
    <text evidence="1">The sequence shown here is derived from an EMBL/GenBank/DDBJ whole genome shotgun (WGS) entry which is preliminary data.</text>
</comment>
<evidence type="ECO:0000313" key="2">
    <source>
        <dbReference type="Proteomes" id="UP000499080"/>
    </source>
</evidence>
<dbReference type="Proteomes" id="UP000499080">
    <property type="component" value="Unassembled WGS sequence"/>
</dbReference>
<gene>
    <name evidence="1" type="ORF">AVEN_42438_1</name>
</gene>
<keyword evidence="2" id="KW-1185">Reference proteome</keyword>
<dbReference type="AlphaFoldDB" id="A0A4Y2MZC5"/>
<name>A0A4Y2MZC5_ARAVE</name>
<proteinExistence type="predicted"/>
<dbReference type="EMBL" id="BGPR01008246">
    <property type="protein sequence ID" value="GBN32501.1"/>
    <property type="molecule type" value="Genomic_DNA"/>
</dbReference>
<evidence type="ECO:0000313" key="1">
    <source>
        <dbReference type="EMBL" id="GBN32501.1"/>
    </source>
</evidence>